<dbReference type="EMBL" id="QAOQ01000012">
    <property type="protein sequence ID" value="PTQ92403.1"/>
    <property type="molecule type" value="Genomic_DNA"/>
</dbReference>
<comment type="caution">
    <text evidence="1">The sequence shown here is derived from an EMBL/GenBank/DDBJ whole genome shotgun (WGS) entry which is preliminary data.</text>
</comment>
<evidence type="ECO:0000313" key="1">
    <source>
        <dbReference type="EMBL" id="PTQ92403.1"/>
    </source>
</evidence>
<organism evidence="1 2">
    <name type="scientific">Mucilaginibacter yixingensis</name>
    <dbReference type="NCBI Taxonomy" id="1295612"/>
    <lineage>
        <taxon>Bacteria</taxon>
        <taxon>Pseudomonadati</taxon>
        <taxon>Bacteroidota</taxon>
        <taxon>Sphingobacteriia</taxon>
        <taxon>Sphingobacteriales</taxon>
        <taxon>Sphingobacteriaceae</taxon>
        <taxon>Mucilaginibacter</taxon>
    </lineage>
</organism>
<dbReference type="AlphaFoldDB" id="A0A2T5J4H2"/>
<accession>A0A2T5J4H2</accession>
<dbReference type="Proteomes" id="UP000244168">
    <property type="component" value="Unassembled WGS sequence"/>
</dbReference>
<keyword evidence="2" id="KW-1185">Reference proteome</keyword>
<proteinExistence type="predicted"/>
<dbReference type="OrthoDB" id="9777694at2"/>
<evidence type="ECO:0000313" key="2">
    <source>
        <dbReference type="Proteomes" id="UP000244168"/>
    </source>
</evidence>
<sequence length="400" mass="45566">MKNDQDTFDRQQLYDLVWSTSLLTLSKKYLISDVGLRKICKRMGVPMPVAGYWAKVQHGHKPKVTSLPPVHSGQVKVSLYLRDEAHPALVDGMTPVAAMQQLIERECAAELRVFSVLTDPDPLTVALQDAFEKQKKAKHYEPGGTLFSGPGMLSVRLTAGQQIRGLCLLDAFVKVMRKRGRDFDLQGDKSFVVFGQERAEFTMREAGVSIVAKDQPGQGKLELKFISLESVTGRDGKVPMEEQLVKIIARLELMMEKVRILMAENRARWARQEEERKQAALAAERQKQEILAFQRAVSDAERWQQADALRGYIAEVEGRAQASGELSEEVLAWISWARQKADWFDPLVMGPDEWMKGIDPAEVMRYEGVRKERYPASPDQERRPERSRWPLLPWYAKNKL</sequence>
<name>A0A2T5J4H2_9SPHI</name>
<dbReference type="RefSeq" id="WP_107831538.1">
    <property type="nucleotide sequence ID" value="NZ_CP160205.1"/>
</dbReference>
<gene>
    <name evidence="1" type="ORF">C8P68_1123</name>
</gene>
<protein>
    <submittedName>
        <fullName evidence="1">Uncharacterized protein</fullName>
    </submittedName>
</protein>
<reference evidence="1 2" key="1">
    <citation type="submission" date="2018-04" db="EMBL/GenBank/DDBJ databases">
        <title>Genomic Encyclopedia of Archaeal and Bacterial Type Strains, Phase II (KMG-II): from individual species to whole genera.</title>
        <authorList>
            <person name="Goeker M."/>
        </authorList>
    </citation>
    <scope>NUCLEOTIDE SEQUENCE [LARGE SCALE GENOMIC DNA]</scope>
    <source>
        <strain evidence="1 2">DSM 26809</strain>
    </source>
</reference>